<dbReference type="Pfam" id="PF13585">
    <property type="entry name" value="CHU_C"/>
    <property type="match status" value="1"/>
</dbReference>
<dbReference type="InterPro" id="IPR013783">
    <property type="entry name" value="Ig-like_fold"/>
</dbReference>
<keyword evidence="4" id="KW-1185">Reference proteome</keyword>
<dbReference type="SMART" id="SM00112">
    <property type="entry name" value="CA"/>
    <property type="match status" value="1"/>
</dbReference>
<feature type="region of interest" description="Disordered" evidence="1">
    <location>
        <begin position="315"/>
        <end position="349"/>
    </location>
</feature>
<dbReference type="Pfam" id="PF19077">
    <property type="entry name" value="Big_13"/>
    <property type="match status" value="3"/>
</dbReference>
<reference evidence="3 4" key="1">
    <citation type="submission" date="2020-08" db="EMBL/GenBank/DDBJ databases">
        <title>Genomic Encyclopedia of Type Strains, Phase IV (KMG-IV): sequencing the most valuable type-strain genomes for metagenomic binning, comparative biology and taxonomic classification.</title>
        <authorList>
            <person name="Goeker M."/>
        </authorList>
    </citation>
    <scope>NUCLEOTIDE SEQUENCE [LARGE SCALE GENOMIC DNA]</scope>
    <source>
        <strain evidence="3 4">DSM 29854</strain>
    </source>
</reference>
<dbReference type="InterPro" id="IPR002126">
    <property type="entry name" value="Cadherin-like_dom"/>
</dbReference>
<feature type="domain" description="Cadherin" evidence="2">
    <location>
        <begin position="1896"/>
        <end position="2002"/>
    </location>
</feature>
<dbReference type="Pfam" id="PF07532">
    <property type="entry name" value="Big_4"/>
    <property type="match status" value="1"/>
</dbReference>
<sequence>MAPNTNQLLFQANANYGFVDLVSKPFTYQLNKWYRMEVLWVNSTTIEGRVYDSDGVTELIMLSLTATVPRGGVALRGIGGADVDDIFSGPFTNKTAPVITSNGGGATASISLGENIKVATSVVATDNERDAVTYSISGGEDQAMFEIDPTTGSLSFKTAPDFENPADVGLNNTYEVIVRATENTAEKLYDEQTITVTITDVDEIAPFIVSIKRQNPIQEYVNDTFVTFRVTFSEEVTGVNNTDFNATEGGTIGSLIQPVTKLSGTEYDVSVQILSGEGSLRLDLYRNASQTGIMDLAGNGLNTLYNTGESYTIDRTAPAAPSQPDLLASSDSGASDSDNLTNQSKPTFTGTAEKGAKVKVFAGGVEIGSAVADATFGIWQVSSSSALADGPHAISATATDAAGNVSPGSTTLVITIDATAPAKPVKPDLMASSDTGSSDSDKLTNDTTPTLTGTAEVGTKVHVYAGAVEVGSATAGADGSWQITATALTAGVYSFTATATDIAGNTSVASDALSVTIDTDKPTAPAIARIADDSGVSNNDGLTNDQTLTLSGTAEASLWVKIYNLASGSLVGNATATASGNWSAALPTLTEGEHKFYAMVTDLAGNESIASNTFTVTVDLTKPTITEVVLPAAKTYGIGEKLDFKVKFSEMLSATGFPRLTITVGSTSRTATWQNQVESNEWAFTYTVQAGDLDINGITFALNELIVPTGDVFDRAGNSLVRTFTPGAMTDILIDGVAPAITSVSVPANATYVNGQTMNFTVNFTEPVTVGGSGSLGLDFTPDEGGTQTAAYVSGSGSSALVFRYTVGEGVKDGNGIQLASSLTLSGGMTLIDAAGNNANTQLNNVASTTGVLIDGTAPSVLSVTVPANGTYVAGDNLDFSVTFSKTVEVSGGTPGLPISIGTETVQATLTGGSGTSTLSFRYTVQNNDFDSNGISLAASIASSGATLKDASGNAANLTLKNVPATSGVLVDAVAPQLTVVNIASNNANPARAKVGDVVTVTITANEPIQAPVVTIAGKTATVSAVGTSTSQYTASYTMTSAEAEGAVPFSVAFKDAIGNTGTAVTATTDNSSVVFDRTAPVLNSVTIASNNADAAKAKVGDVVTVSFTANEAIRTPNVTIAGNAATVTAISGNSYSAAYTMAANDVEGAVAFQIDFSDVTGNAATAVSATTDNSLVVFDKTKPALSFVAIASSNADATKAKVGDVVTVSFTADEAIKTPTVKIANQAAAVVAGTAANSYTATYTMAASDPEGNVAISIAFQDVTGNAGTTVTSTTNNSRVVFDRTSPVLASVTIASNNADAAKAKVGDVVTISFTASEPIMTPTVSIAGHAATVTSGAVANSYTAAYTMAASDPEGPVTFEIKFTDVTGNAAVTVTATTNNSRVVFDRTAPSLTSVAIASSNADAARAKVGDVVTVTLTANEAIMTPIVTIAGQTATVTAGTGNTYTASYTMAATDAEGTVAFNISFKDVTGNEGADVNRTTDNSLVVFDITAPVLTSVAIASSNADAAKAKVGDVVTVSFTANEAIKTPAVTIAGNAATVTAGTGNAYSAAYTMKANDTEGTVAFRISFADVTGNAAIAETATTNSSSVVFDRTAPVLTAVTIVSNNASATRAKVGDMITVSFTSNEPVMTPVVTIAGNAATVTAGTAANSYTATYTMASSDPEGLVAFNISFTDVTGNPGAAVNTTTNGSSVLFDRTAPAGYGVAFVQNMVTVNNSSAITLRVTNAEPNIPYSYTVTSAAGGTPVTGSATAITGNFDIANVNLSGLNDGMLTVTFFQTDLAGNRGANVTAQVMKYRNMVSVARPAALQVPYRTTFAQLTKPATVEVTFSNGSKQQVAVSWLPGNYSTDGKGAGEYVLTGTLAVPSDATNLSNLTAEWTVRIMPNKAPTDITLSKSSFQPDIKEDQAIGAFTTVDEDDPYPGDAAHNYVLVDGVGSTDNSMFTIVGNQLFLKRGVNLYGRTQFSIRVESRDSYYSVNPNNKFSKVFTITKEGYDTAAPDLKIVNAFTPNGDGKNDTWRIPELEYYNNVEIQVFDRSGVLIFQTNDPTMKWDGRNKNGQVLAGPYLYVIHIKDINYVKRGTVTILKN</sequence>
<dbReference type="Gene3D" id="2.60.40.60">
    <property type="entry name" value="Cadherins"/>
    <property type="match status" value="1"/>
</dbReference>
<dbReference type="InterPro" id="IPR026341">
    <property type="entry name" value="T9SS_type_B"/>
</dbReference>
<dbReference type="EMBL" id="JACJIQ010000001">
    <property type="protein sequence ID" value="MBA9075609.1"/>
    <property type="molecule type" value="Genomic_DNA"/>
</dbReference>
<feature type="compositionally biased region" description="Polar residues" evidence="1">
    <location>
        <begin position="339"/>
        <end position="349"/>
    </location>
</feature>
<dbReference type="GO" id="GO:0007156">
    <property type="term" value="P:homophilic cell adhesion via plasma membrane adhesion molecules"/>
    <property type="evidence" value="ECO:0007669"/>
    <property type="project" value="InterPro"/>
</dbReference>
<evidence type="ECO:0000259" key="2">
    <source>
        <dbReference type="PROSITE" id="PS50268"/>
    </source>
</evidence>
<dbReference type="Proteomes" id="UP000563094">
    <property type="component" value="Unassembled WGS sequence"/>
</dbReference>
<dbReference type="InterPro" id="IPR011081">
    <property type="entry name" value="Big_4"/>
</dbReference>
<dbReference type="NCBIfam" id="NF033510">
    <property type="entry name" value="Ca_tandemer"/>
    <property type="match status" value="3"/>
</dbReference>
<dbReference type="PROSITE" id="PS50268">
    <property type="entry name" value="CADHERIN_2"/>
    <property type="match status" value="2"/>
</dbReference>
<accession>A0A839GG20</accession>
<dbReference type="InterPro" id="IPR044016">
    <property type="entry name" value="Big_13"/>
</dbReference>
<evidence type="ECO:0000313" key="4">
    <source>
        <dbReference type="Proteomes" id="UP000563094"/>
    </source>
</evidence>
<dbReference type="SUPFAM" id="SSF49313">
    <property type="entry name" value="Cadherin-like"/>
    <property type="match status" value="1"/>
</dbReference>
<feature type="domain" description="Cadherin" evidence="2">
    <location>
        <begin position="104"/>
        <end position="208"/>
    </location>
</feature>
<comment type="caution">
    <text evidence="3">The sequence shown here is derived from an EMBL/GenBank/DDBJ whole genome shotgun (WGS) entry which is preliminary data.</text>
</comment>
<dbReference type="InterPro" id="IPR015919">
    <property type="entry name" value="Cadherin-like_sf"/>
</dbReference>
<name>A0A839GG20_9BACT</name>
<feature type="compositionally biased region" description="Low complexity" evidence="1">
    <location>
        <begin position="325"/>
        <end position="338"/>
    </location>
</feature>
<protein>
    <submittedName>
        <fullName evidence="3">Gliding motility-associated-like protein</fullName>
    </submittedName>
</protein>
<proteinExistence type="predicted"/>
<organism evidence="3 4">
    <name type="scientific">Rufibacter quisquiliarum</name>
    <dbReference type="NCBI Taxonomy" id="1549639"/>
    <lineage>
        <taxon>Bacteria</taxon>
        <taxon>Pseudomonadati</taxon>
        <taxon>Bacteroidota</taxon>
        <taxon>Cytophagia</taxon>
        <taxon>Cytophagales</taxon>
        <taxon>Hymenobacteraceae</taxon>
        <taxon>Rufibacter</taxon>
    </lineage>
</organism>
<dbReference type="Gene3D" id="2.60.40.10">
    <property type="entry name" value="Immunoglobulins"/>
    <property type="match status" value="3"/>
</dbReference>
<dbReference type="GO" id="GO:0016020">
    <property type="term" value="C:membrane"/>
    <property type="evidence" value="ECO:0007669"/>
    <property type="project" value="InterPro"/>
</dbReference>
<evidence type="ECO:0000313" key="3">
    <source>
        <dbReference type="EMBL" id="MBA9075609.1"/>
    </source>
</evidence>
<gene>
    <name evidence="3" type="ORF">FHS90_000306</name>
</gene>
<evidence type="ECO:0000256" key="1">
    <source>
        <dbReference type="SAM" id="MobiDB-lite"/>
    </source>
</evidence>
<dbReference type="RefSeq" id="WP_182511299.1">
    <property type="nucleotide sequence ID" value="NZ_JACJIQ010000001.1"/>
</dbReference>
<dbReference type="NCBIfam" id="TIGR04131">
    <property type="entry name" value="Bac_Flav_CTERM"/>
    <property type="match status" value="1"/>
</dbReference>
<dbReference type="GO" id="GO:0005509">
    <property type="term" value="F:calcium ion binding"/>
    <property type="evidence" value="ECO:0007669"/>
    <property type="project" value="InterPro"/>
</dbReference>
<feature type="region of interest" description="Disordered" evidence="1">
    <location>
        <begin position="425"/>
        <end position="451"/>
    </location>
</feature>
<dbReference type="CDD" id="cd11304">
    <property type="entry name" value="Cadherin_repeat"/>
    <property type="match status" value="1"/>
</dbReference>
<dbReference type="Pfam" id="PF00028">
    <property type="entry name" value="Cadherin"/>
    <property type="match status" value="1"/>
</dbReference>